<feature type="binding site" evidence="9">
    <location>
        <begin position="93"/>
        <end position="103"/>
    </location>
    <ligand>
        <name>ATP</name>
        <dbReference type="ChEBI" id="CHEBI:30616"/>
    </ligand>
</feature>
<dbReference type="PANTHER" id="PTHR43527">
    <property type="entry name" value="4-DIPHOSPHOCYTIDYL-2-C-METHYL-D-ERYTHRITOL KINASE, CHLOROPLASTIC"/>
    <property type="match status" value="1"/>
</dbReference>
<dbReference type="SUPFAM" id="SSF54211">
    <property type="entry name" value="Ribosomal protein S5 domain 2-like"/>
    <property type="match status" value="1"/>
</dbReference>
<dbReference type="Pfam" id="PF00288">
    <property type="entry name" value="GHMP_kinases_N"/>
    <property type="match status" value="1"/>
</dbReference>
<dbReference type="Proteomes" id="UP000812672">
    <property type="component" value="Unassembled WGS sequence"/>
</dbReference>
<dbReference type="RefSeq" id="WP_144163308.1">
    <property type="nucleotide sequence ID" value="NZ_CAUPKR010000021.1"/>
</dbReference>
<dbReference type="HAMAP" id="MF_00061">
    <property type="entry name" value="IspE"/>
    <property type="match status" value="1"/>
</dbReference>
<keyword evidence="4 9" id="KW-0808">Transferase</keyword>
<evidence type="ECO:0000313" key="13">
    <source>
        <dbReference type="Proteomes" id="UP000812672"/>
    </source>
</evidence>
<dbReference type="InterPro" id="IPR006204">
    <property type="entry name" value="GHMP_kinase_N_dom"/>
</dbReference>
<keyword evidence="13" id="KW-1185">Reference proteome</keyword>
<dbReference type="GO" id="GO:0050515">
    <property type="term" value="F:4-(cytidine 5'-diphospho)-2-C-methyl-D-erythritol kinase activity"/>
    <property type="evidence" value="ECO:0007669"/>
    <property type="project" value="UniProtKB-EC"/>
</dbReference>
<comment type="catalytic activity">
    <reaction evidence="9">
        <text>4-CDP-2-C-methyl-D-erythritol + ATP = 4-CDP-2-C-methyl-D-erythritol 2-phosphate + ADP + H(+)</text>
        <dbReference type="Rhea" id="RHEA:18437"/>
        <dbReference type="ChEBI" id="CHEBI:15378"/>
        <dbReference type="ChEBI" id="CHEBI:30616"/>
        <dbReference type="ChEBI" id="CHEBI:57823"/>
        <dbReference type="ChEBI" id="CHEBI:57919"/>
        <dbReference type="ChEBI" id="CHEBI:456216"/>
        <dbReference type="EC" id="2.7.1.148"/>
    </reaction>
</comment>
<comment type="pathway">
    <text evidence="9">Isoprenoid biosynthesis; isopentenyl diphosphate biosynthesis via DXP pathway; isopentenyl diphosphate from 1-deoxy-D-xylulose 5-phosphate: step 3/6.</text>
</comment>
<feature type="domain" description="GHMP kinase C-terminal" evidence="11">
    <location>
        <begin position="197"/>
        <end position="270"/>
    </location>
</feature>
<dbReference type="EC" id="2.7.1.148" evidence="2 9"/>
<dbReference type="Pfam" id="PF08544">
    <property type="entry name" value="GHMP_kinases_C"/>
    <property type="match status" value="1"/>
</dbReference>
<dbReference type="InterPro" id="IPR020568">
    <property type="entry name" value="Ribosomal_Su5_D2-typ_SF"/>
</dbReference>
<comment type="caution">
    <text evidence="12">The sequence shown here is derived from an EMBL/GenBank/DDBJ whole genome shotgun (WGS) entry which is preliminary data.</text>
</comment>
<dbReference type="InterPro" id="IPR014721">
    <property type="entry name" value="Ribsml_uS5_D2-typ_fold_subgr"/>
</dbReference>
<feature type="active site" evidence="9">
    <location>
        <position position="9"/>
    </location>
</feature>
<dbReference type="SUPFAM" id="SSF55060">
    <property type="entry name" value="GHMP Kinase, C-terminal domain"/>
    <property type="match status" value="1"/>
</dbReference>
<organism evidence="12 13">
    <name type="scientific">Allobacillus halotolerans</name>
    <dbReference type="NCBI Taxonomy" id="570278"/>
    <lineage>
        <taxon>Bacteria</taxon>
        <taxon>Bacillati</taxon>
        <taxon>Bacillota</taxon>
        <taxon>Bacilli</taxon>
        <taxon>Bacillales</taxon>
        <taxon>Bacillaceae</taxon>
        <taxon>Allobacillus</taxon>
    </lineage>
</organism>
<evidence type="ECO:0000256" key="5">
    <source>
        <dbReference type="ARBA" id="ARBA00022741"/>
    </source>
</evidence>
<keyword evidence="6 9" id="KW-0418">Kinase</keyword>
<evidence type="ECO:0000256" key="8">
    <source>
        <dbReference type="ARBA" id="ARBA00032554"/>
    </source>
</evidence>
<accession>A0ABS6GNV7</accession>
<evidence type="ECO:0000256" key="9">
    <source>
        <dbReference type="HAMAP-Rule" id="MF_00061"/>
    </source>
</evidence>
<evidence type="ECO:0000259" key="10">
    <source>
        <dbReference type="Pfam" id="PF00288"/>
    </source>
</evidence>
<dbReference type="NCBIfam" id="TIGR00154">
    <property type="entry name" value="ispE"/>
    <property type="match status" value="1"/>
</dbReference>
<dbReference type="NCBIfam" id="NF011202">
    <property type="entry name" value="PRK14608.1"/>
    <property type="match status" value="1"/>
</dbReference>
<protein>
    <recommendedName>
        <fullName evidence="3 9">4-diphosphocytidyl-2-C-methyl-D-erythritol kinase</fullName>
        <shortName evidence="9">CMK</shortName>
        <ecNumber evidence="2 9">2.7.1.148</ecNumber>
    </recommendedName>
    <alternativeName>
        <fullName evidence="8 9">4-(cytidine-5'-diphospho)-2-C-methyl-D-erythritol kinase</fullName>
    </alternativeName>
</protein>
<dbReference type="PIRSF" id="PIRSF010376">
    <property type="entry name" value="IspE"/>
    <property type="match status" value="1"/>
</dbReference>
<dbReference type="PANTHER" id="PTHR43527:SF2">
    <property type="entry name" value="4-DIPHOSPHOCYTIDYL-2-C-METHYL-D-ERYTHRITOL KINASE, CHLOROPLASTIC"/>
    <property type="match status" value="1"/>
</dbReference>
<feature type="active site" evidence="9">
    <location>
        <position position="135"/>
    </location>
</feature>
<dbReference type="EMBL" id="JAHLZF010000003">
    <property type="protein sequence ID" value="MBU6080122.1"/>
    <property type="molecule type" value="Genomic_DNA"/>
</dbReference>
<evidence type="ECO:0000313" key="12">
    <source>
        <dbReference type="EMBL" id="MBU6080122.1"/>
    </source>
</evidence>
<evidence type="ECO:0000256" key="2">
    <source>
        <dbReference type="ARBA" id="ARBA00012052"/>
    </source>
</evidence>
<keyword evidence="9" id="KW-0414">Isoprene biosynthesis</keyword>
<reference evidence="12 13" key="1">
    <citation type="journal article" date="2011" name="Int. J. Syst. Evol. Microbiol.">
        <title>Allobacillus halotolerans gen. nov., sp. nov. isolated from shrimp paste.</title>
        <authorList>
            <person name="Sheu S.Y."/>
            <person name="Arun A.B."/>
            <person name="Jiang S.R."/>
            <person name="Young C.C."/>
            <person name="Chen W.M."/>
        </authorList>
    </citation>
    <scope>NUCLEOTIDE SEQUENCE [LARGE SCALE GENOMIC DNA]</scope>
    <source>
        <strain evidence="12 13">LMG 24826</strain>
    </source>
</reference>
<evidence type="ECO:0000256" key="3">
    <source>
        <dbReference type="ARBA" id="ARBA00017473"/>
    </source>
</evidence>
<keyword evidence="7 9" id="KW-0067">ATP-binding</keyword>
<proteinExistence type="inferred from homology"/>
<comment type="function">
    <text evidence="9">Catalyzes the phosphorylation of the position 2 hydroxy group of 4-diphosphocytidyl-2C-methyl-D-erythritol.</text>
</comment>
<dbReference type="InterPro" id="IPR036554">
    <property type="entry name" value="GHMP_kinase_C_sf"/>
</dbReference>
<gene>
    <name evidence="9" type="primary">ispE</name>
    <name evidence="12" type="ORF">KQ486_03755</name>
</gene>
<sequence length="283" mass="31090">MIFEKAPAKINLTLDVLYKRDDGYHEIEMIMTSIDLADRLTFEKTNDPSITIVSEKRYVPNDQRNLAYQGVALMREKFGIQSGVKITIDKQIPVAAGLAGGSSDAAAALRGMNRLFNLGQSTEQLQKIGEEIGSDVPFCVSGKTAIARGRGEKLSTLPSPPPCWVVLAKPNIGVSTKDVYGNVNVDQIEHPDTESMANALRKKDFQSLCNHLENVLEPITVAMHQEVHQIKTFMQKQGLEGVLMSGSGPTVYGLTEHLSKAERTVNGLRGFCQEVYLVRALTD</sequence>
<evidence type="ECO:0000256" key="6">
    <source>
        <dbReference type="ARBA" id="ARBA00022777"/>
    </source>
</evidence>
<dbReference type="Gene3D" id="3.30.230.10">
    <property type="match status" value="1"/>
</dbReference>
<evidence type="ECO:0000259" key="11">
    <source>
        <dbReference type="Pfam" id="PF08544"/>
    </source>
</evidence>
<dbReference type="InterPro" id="IPR013750">
    <property type="entry name" value="GHMP_kinase_C_dom"/>
</dbReference>
<keyword evidence="5 9" id="KW-0547">Nucleotide-binding</keyword>
<evidence type="ECO:0000256" key="1">
    <source>
        <dbReference type="ARBA" id="ARBA00009684"/>
    </source>
</evidence>
<dbReference type="InterPro" id="IPR004424">
    <property type="entry name" value="IspE"/>
</dbReference>
<feature type="domain" description="GHMP kinase N-terminal" evidence="10">
    <location>
        <begin position="65"/>
        <end position="143"/>
    </location>
</feature>
<comment type="similarity">
    <text evidence="1 9">Belongs to the GHMP kinase family. IspE subfamily.</text>
</comment>
<evidence type="ECO:0000256" key="7">
    <source>
        <dbReference type="ARBA" id="ARBA00022840"/>
    </source>
</evidence>
<dbReference type="Gene3D" id="3.30.70.890">
    <property type="entry name" value="GHMP kinase, C-terminal domain"/>
    <property type="match status" value="1"/>
</dbReference>
<evidence type="ECO:0000256" key="4">
    <source>
        <dbReference type="ARBA" id="ARBA00022679"/>
    </source>
</evidence>
<name>A0ABS6GNV7_9BACI</name>